<keyword evidence="20" id="KW-1185">Reference proteome</keyword>
<dbReference type="PROSITE" id="PS50011">
    <property type="entry name" value="PROTEIN_KINASE_DOM"/>
    <property type="match status" value="1"/>
</dbReference>
<proteinExistence type="inferred from homology"/>
<dbReference type="GO" id="GO:0035556">
    <property type="term" value="P:intracellular signal transduction"/>
    <property type="evidence" value="ECO:0007669"/>
    <property type="project" value="TreeGrafter"/>
</dbReference>
<evidence type="ECO:0000256" key="14">
    <source>
        <dbReference type="ARBA" id="ARBA00048679"/>
    </source>
</evidence>
<evidence type="ECO:0000256" key="16">
    <source>
        <dbReference type="SAM" id="MobiDB-lite"/>
    </source>
</evidence>
<dbReference type="SUPFAM" id="SSF56112">
    <property type="entry name" value="Protein kinase-like (PK-like)"/>
    <property type="match status" value="1"/>
</dbReference>
<reference evidence="19" key="1">
    <citation type="journal article" date="2020" name="Cell">
        <title>Large-Scale Comparative Analyses of Tick Genomes Elucidate Their Genetic Diversity and Vector Capacities.</title>
        <authorList>
            <consortium name="Tick Genome and Microbiome Consortium (TIGMIC)"/>
            <person name="Jia N."/>
            <person name="Wang J."/>
            <person name="Shi W."/>
            <person name="Du L."/>
            <person name="Sun Y."/>
            <person name="Zhan W."/>
            <person name="Jiang J.F."/>
            <person name="Wang Q."/>
            <person name="Zhang B."/>
            <person name="Ji P."/>
            <person name="Bell-Sakyi L."/>
            <person name="Cui X.M."/>
            <person name="Yuan T.T."/>
            <person name="Jiang B.G."/>
            <person name="Yang W.F."/>
            <person name="Lam T.T."/>
            <person name="Chang Q.C."/>
            <person name="Ding S.J."/>
            <person name="Wang X.J."/>
            <person name="Zhu J.G."/>
            <person name="Ruan X.D."/>
            <person name="Zhao L."/>
            <person name="Wei J.T."/>
            <person name="Ye R.Z."/>
            <person name="Que T.C."/>
            <person name="Du C.H."/>
            <person name="Zhou Y.H."/>
            <person name="Cheng J.X."/>
            <person name="Dai P.F."/>
            <person name="Guo W.B."/>
            <person name="Han X.H."/>
            <person name="Huang E.J."/>
            <person name="Li L.F."/>
            <person name="Wei W."/>
            <person name="Gao Y.C."/>
            <person name="Liu J.Z."/>
            <person name="Shao H.Z."/>
            <person name="Wang X."/>
            <person name="Wang C.C."/>
            <person name="Yang T.C."/>
            <person name="Huo Q.B."/>
            <person name="Li W."/>
            <person name="Chen H.Y."/>
            <person name="Chen S.E."/>
            <person name="Zhou L.G."/>
            <person name="Ni X.B."/>
            <person name="Tian J.H."/>
            <person name="Sheng Y."/>
            <person name="Liu T."/>
            <person name="Pan Y.S."/>
            <person name="Xia L.Y."/>
            <person name="Li J."/>
            <person name="Zhao F."/>
            <person name="Cao W.C."/>
        </authorList>
    </citation>
    <scope>NUCLEOTIDE SEQUENCE</scope>
    <source>
        <strain evidence="19">Rsan-2018</strain>
    </source>
</reference>
<dbReference type="GO" id="GO:0005886">
    <property type="term" value="C:plasma membrane"/>
    <property type="evidence" value="ECO:0007669"/>
    <property type="project" value="UniProtKB-SubCell"/>
</dbReference>
<dbReference type="CDD" id="cd12198">
    <property type="entry name" value="MELK_C"/>
    <property type="match status" value="1"/>
</dbReference>
<comment type="catalytic activity">
    <reaction evidence="13">
        <text>L-threonyl-[protein] + ATP = O-phospho-L-threonyl-[protein] + ADP + H(+)</text>
        <dbReference type="Rhea" id="RHEA:46608"/>
        <dbReference type="Rhea" id="RHEA-COMP:11060"/>
        <dbReference type="Rhea" id="RHEA-COMP:11605"/>
        <dbReference type="ChEBI" id="CHEBI:15378"/>
        <dbReference type="ChEBI" id="CHEBI:30013"/>
        <dbReference type="ChEBI" id="CHEBI:30616"/>
        <dbReference type="ChEBI" id="CHEBI:61977"/>
        <dbReference type="ChEBI" id="CHEBI:456216"/>
        <dbReference type="EC" id="2.7.11.1"/>
    </reaction>
</comment>
<dbReference type="EC" id="2.7.11.1" evidence="3"/>
<dbReference type="FunFam" id="3.30.200.20:FF:000003">
    <property type="entry name" value="Non-specific serine/threonine protein kinase"/>
    <property type="match status" value="1"/>
</dbReference>
<reference evidence="19" key="2">
    <citation type="submission" date="2021-09" db="EMBL/GenBank/DDBJ databases">
        <authorList>
            <person name="Jia N."/>
            <person name="Wang J."/>
            <person name="Shi W."/>
            <person name="Du L."/>
            <person name="Sun Y."/>
            <person name="Zhan W."/>
            <person name="Jiang J."/>
            <person name="Wang Q."/>
            <person name="Zhang B."/>
            <person name="Ji P."/>
            <person name="Sakyi L.B."/>
            <person name="Cui X."/>
            <person name="Yuan T."/>
            <person name="Jiang B."/>
            <person name="Yang W."/>
            <person name="Lam T.T.-Y."/>
            <person name="Chang Q."/>
            <person name="Ding S."/>
            <person name="Wang X."/>
            <person name="Zhu J."/>
            <person name="Ruan X."/>
            <person name="Zhao L."/>
            <person name="Wei J."/>
            <person name="Que T."/>
            <person name="Du C."/>
            <person name="Cheng J."/>
            <person name="Dai P."/>
            <person name="Han X."/>
            <person name="Huang E."/>
            <person name="Gao Y."/>
            <person name="Liu J."/>
            <person name="Shao H."/>
            <person name="Ye R."/>
            <person name="Li L."/>
            <person name="Wei W."/>
            <person name="Wang X."/>
            <person name="Wang C."/>
            <person name="Huo Q."/>
            <person name="Li W."/>
            <person name="Guo W."/>
            <person name="Chen H."/>
            <person name="Chen S."/>
            <person name="Zhou L."/>
            <person name="Zhou L."/>
            <person name="Ni X."/>
            <person name="Tian J."/>
            <person name="Zhou Y."/>
            <person name="Sheng Y."/>
            <person name="Liu T."/>
            <person name="Pan Y."/>
            <person name="Xia L."/>
            <person name="Li J."/>
            <person name="Zhao F."/>
            <person name="Cao W."/>
        </authorList>
    </citation>
    <scope>NUCLEOTIDE SEQUENCE</scope>
    <source>
        <strain evidence="19">Rsan-2018</strain>
        <tissue evidence="19">Larvae</tissue>
    </source>
</reference>
<dbReference type="InterPro" id="IPR017441">
    <property type="entry name" value="Protein_kinase_ATP_BS"/>
</dbReference>
<feature type="compositionally biased region" description="Basic and acidic residues" evidence="16">
    <location>
        <begin position="400"/>
        <end position="414"/>
    </location>
</feature>
<evidence type="ECO:0000256" key="12">
    <source>
        <dbReference type="ARBA" id="ARBA00023306"/>
    </source>
</evidence>
<dbReference type="Gene3D" id="1.10.510.10">
    <property type="entry name" value="Transferase(Phosphotransferase) domain 1"/>
    <property type="match status" value="1"/>
</dbReference>
<dbReference type="SMART" id="SM00220">
    <property type="entry name" value="S_TKc"/>
    <property type="match status" value="1"/>
</dbReference>
<evidence type="ECO:0000259" key="17">
    <source>
        <dbReference type="PROSITE" id="PS50011"/>
    </source>
</evidence>
<dbReference type="PROSITE" id="PS00107">
    <property type="entry name" value="PROTEIN_KINASE_ATP"/>
    <property type="match status" value="1"/>
</dbReference>
<evidence type="ECO:0000256" key="13">
    <source>
        <dbReference type="ARBA" id="ARBA00047899"/>
    </source>
</evidence>
<evidence type="ECO:0000256" key="6">
    <source>
        <dbReference type="ARBA" id="ARBA00022679"/>
    </source>
</evidence>
<evidence type="ECO:0000256" key="2">
    <source>
        <dbReference type="ARBA" id="ARBA00006234"/>
    </source>
</evidence>
<dbReference type="InterPro" id="IPR001772">
    <property type="entry name" value="KA1_dom"/>
</dbReference>
<dbReference type="Proteomes" id="UP000821837">
    <property type="component" value="Unassembled WGS sequence"/>
</dbReference>
<organism evidence="19 20">
    <name type="scientific">Rhipicephalus sanguineus</name>
    <name type="common">Brown dog tick</name>
    <name type="synonym">Ixodes sanguineus</name>
    <dbReference type="NCBI Taxonomy" id="34632"/>
    <lineage>
        <taxon>Eukaryota</taxon>
        <taxon>Metazoa</taxon>
        <taxon>Ecdysozoa</taxon>
        <taxon>Arthropoda</taxon>
        <taxon>Chelicerata</taxon>
        <taxon>Arachnida</taxon>
        <taxon>Acari</taxon>
        <taxon>Parasitiformes</taxon>
        <taxon>Ixodida</taxon>
        <taxon>Ixodoidea</taxon>
        <taxon>Ixodidae</taxon>
        <taxon>Rhipicephalinae</taxon>
        <taxon>Rhipicephalus</taxon>
        <taxon>Rhipicephalus</taxon>
    </lineage>
</organism>
<evidence type="ECO:0000256" key="7">
    <source>
        <dbReference type="ARBA" id="ARBA00022741"/>
    </source>
</evidence>
<evidence type="ECO:0000259" key="18">
    <source>
        <dbReference type="PROSITE" id="PS50032"/>
    </source>
</evidence>
<keyword evidence="11" id="KW-0472">Membrane</keyword>
<dbReference type="GO" id="GO:0005524">
    <property type="term" value="F:ATP binding"/>
    <property type="evidence" value="ECO:0007669"/>
    <property type="project" value="UniProtKB-UniRule"/>
</dbReference>
<evidence type="ECO:0000313" key="19">
    <source>
        <dbReference type="EMBL" id="KAH7956183.1"/>
    </source>
</evidence>
<comment type="subcellular location">
    <subcellularLocation>
        <location evidence="1">Cell membrane</location>
        <topology evidence="1">Peripheral membrane protein</topology>
    </subcellularLocation>
</comment>
<dbReference type="Pfam" id="PF02149">
    <property type="entry name" value="KA1"/>
    <property type="match status" value="1"/>
</dbReference>
<keyword evidence="7 15" id="KW-0547">Nucleotide-binding</keyword>
<dbReference type="FunFam" id="1.10.510.10:FF:000271">
    <property type="entry name" value="Non-specific serine/threonine protein kinase"/>
    <property type="match status" value="1"/>
</dbReference>
<evidence type="ECO:0000256" key="9">
    <source>
        <dbReference type="ARBA" id="ARBA00022840"/>
    </source>
</evidence>
<feature type="domain" description="KA1" evidence="18">
    <location>
        <begin position="571"/>
        <end position="620"/>
    </location>
</feature>
<gene>
    <name evidence="19" type="ORF">HPB52_006693</name>
</gene>
<feature type="domain" description="Protein kinase" evidence="17">
    <location>
        <begin position="12"/>
        <end position="264"/>
    </location>
</feature>
<dbReference type="PANTHER" id="PTHR24346">
    <property type="entry name" value="MAP/MICROTUBULE AFFINITY-REGULATING KINASE"/>
    <property type="match status" value="1"/>
</dbReference>
<dbReference type="InterPro" id="IPR000719">
    <property type="entry name" value="Prot_kinase_dom"/>
</dbReference>
<evidence type="ECO:0000313" key="20">
    <source>
        <dbReference type="Proteomes" id="UP000821837"/>
    </source>
</evidence>
<dbReference type="GO" id="GO:0004674">
    <property type="term" value="F:protein serine/threonine kinase activity"/>
    <property type="evidence" value="ECO:0007669"/>
    <property type="project" value="UniProtKB-KW"/>
</dbReference>
<dbReference type="OMA" id="EAGYYLH"/>
<dbReference type="Gene3D" id="3.30.310.80">
    <property type="entry name" value="Kinase associated domain 1, KA1"/>
    <property type="match status" value="1"/>
</dbReference>
<keyword evidence="10" id="KW-0446">Lipid-binding</keyword>
<dbReference type="PROSITE" id="PS00108">
    <property type="entry name" value="PROTEIN_KINASE_ST"/>
    <property type="match status" value="1"/>
</dbReference>
<accession>A0A9D4SXZ3</accession>
<evidence type="ECO:0000256" key="5">
    <source>
        <dbReference type="ARBA" id="ARBA00022527"/>
    </source>
</evidence>
<evidence type="ECO:0000256" key="8">
    <source>
        <dbReference type="ARBA" id="ARBA00022777"/>
    </source>
</evidence>
<dbReference type="GO" id="GO:0005737">
    <property type="term" value="C:cytoplasm"/>
    <property type="evidence" value="ECO:0007669"/>
    <property type="project" value="TreeGrafter"/>
</dbReference>
<dbReference type="GO" id="GO:0008289">
    <property type="term" value="F:lipid binding"/>
    <property type="evidence" value="ECO:0007669"/>
    <property type="project" value="UniProtKB-KW"/>
</dbReference>
<comment type="similarity">
    <text evidence="2">Belongs to the protein kinase superfamily. CAMK Ser/Thr protein kinase family. SNF1 subfamily.</text>
</comment>
<dbReference type="AlphaFoldDB" id="A0A9D4SXZ3"/>
<keyword evidence="8" id="KW-0418">Kinase</keyword>
<evidence type="ECO:0000256" key="4">
    <source>
        <dbReference type="ARBA" id="ARBA00022475"/>
    </source>
</evidence>
<evidence type="ECO:0000256" key="3">
    <source>
        <dbReference type="ARBA" id="ARBA00012513"/>
    </source>
</evidence>
<evidence type="ECO:0000256" key="10">
    <source>
        <dbReference type="ARBA" id="ARBA00023121"/>
    </source>
</evidence>
<dbReference type="SUPFAM" id="SSF103243">
    <property type="entry name" value="KA1-like"/>
    <property type="match status" value="1"/>
</dbReference>
<dbReference type="Pfam" id="PF00069">
    <property type="entry name" value="Pkinase"/>
    <property type="match status" value="1"/>
</dbReference>
<evidence type="ECO:0000256" key="11">
    <source>
        <dbReference type="ARBA" id="ARBA00023136"/>
    </source>
</evidence>
<keyword evidence="4" id="KW-1003">Cell membrane</keyword>
<dbReference type="InterPro" id="IPR008271">
    <property type="entry name" value="Ser/Thr_kinase_AS"/>
</dbReference>
<dbReference type="InterPro" id="IPR028375">
    <property type="entry name" value="KA1/Ssp2_C"/>
</dbReference>
<comment type="catalytic activity">
    <reaction evidence="14">
        <text>L-seryl-[protein] + ATP = O-phospho-L-seryl-[protein] + ADP + H(+)</text>
        <dbReference type="Rhea" id="RHEA:17989"/>
        <dbReference type="Rhea" id="RHEA-COMP:9863"/>
        <dbReference type="Rhea" id="RHEA-COMP:11604"/>
        <dbReference type="ChEBI" id="CHEBI:15378"/>
        <dbReference type="ChEBI" id="CHEBI:29999"/>
        <dbReference type="ChEBI" id="CHEBI:30616"/>
        <dbReference type="ChEBI" id="CHEBI:83421"/>
        <dbReference type="ChEBI" id="CHEBI:456216"/>
        <dbReference type="EC" id="2.7.11.1"/>
    </reaction>
</comment>
<feature type="binding site" evidence="15">
    <location>
        <position position="45"/>
    </location>
    <ligand>
        <name>ATP</name>
        <dbReference type="ChEBI" id="CHEBI:30616"/>
    </ligand>
</feature>
<dbReference type="InterPro" id="IPR048637">
    <property type="entry name" value="MELK_UBA"/>
</dbReference>
<evidence type="ECO:0000256" key="1">
    <source>
        <dbReference type="ARBA" id="ARBA00004202"/>
    </source>
</evidence>
<dbReference type="Pfam" id="PF21594">
    <property type="entry name" value="UBA_MELK"/>
    <property type="match status" value="1"/>
</dbReference>
<keyword evidence="12" id="KW-0131">Cell cycle</keyword>
<dbReference type="PANTHER" id="PTHR24346:SF30">
    <property type="entry name" value="MATERNAL EMBRYONIC LEUCINE ZIPPER KINASE"/>
    <property type="match status" value="1"/>
</dbReference>
<evidence type="ECO:0000256" key="15">
    <source>
        <dbReference type="PROSITE-ProRule" id="PRU10141"/>
    </source>
</evidence>
<keyword evidence="5" id="KW-0723">Serine/threonine-protein kinase</keyword>
<dbReference type="PROSITE" id="PS50032">
    <property type="entry name" value="KA1"/>
    <property type="match status" value="1"/>
</dbReference>
<dbReference type="OrthoDB" id="6488637at2759"/>
<dbReference type="InterPro" id="IPR011009">
    <property type="entry name" value="Kinase-like_dom_sf"/>
</dbReference>
<feature type="region of interest" description="Disordered" evidence="16">
    <location>
        <begin position="400"/>
        <end position="432"/>
    </location>
</feature>
<comment type="caution">
    <text evidence="19">The sequence shown here is derived from an EMBL/GenBank/DDBJ whole genome shotgun (WGS) entry which is preliminary data.</text>
</comment>
<keyword evidence="9 15" id="KW-0067">ATP-binding</keyword>
<feature type="region of interest" description="Disordered" evidence="16">
    <location>
        <begin position="451"/>
        <end position="477"/>
    </location>
</feature>
<sequence>MEPFEDELNGQYTLLETIGSGAFAKVKLAVHVLTGEKVAIKIIGKCSLGMDLRRVNLEIAALKDFAHQNICRLYQVIETSYRIYLVLEYCPGGELFDYVVQRKRLDEDEARHFFRQIVSAVAYVHRRGYAHRDLKPENLLLDADCNVKLIDFGLCAKPRTGMAASLRTSCGSAEYAAPELLAGRKYAGSGADIWSMGVLLYVLLCGRLPFNADNMAVLIRIIQRGKYNCPDYLSDRCVNLLSRMMATSPDRRITMAQLVNHPWLVEGYGSPVSVESTCSGSLLDDEVVAEMAVACGRPKNSVTAEINRRKCDYVAATYQLLVEKKNRGETVRLLLPVHHPRTTTPSVSSLRRVVKRPTGRTFLRWSPLCNLMERCMEPLALVKDNVNGIRARLPLRKSKELREGHFDSPKDDKNASSQSDLPTPARKGHKGTQDVLVLLNVEGETLSVSTSIATESPQQPGANLRQGHRISPDCDKTVGSSSPRFGCSAKNVFSFIEKGICRTRLMLKSRQGSRSGSLQNGPRKVEVARNVSSVPATLTPDQILDCLRAALQRIGIVCKQEQHTLWGKVLDDRGKVQLTFELEIVEVPQPGLLGISRKRLNGNSWHYKRVCEEVLKISAALL</sequence>
<feature type="compositionally biased region" description="Polar residues" evidence="16">
    <location>
        <begin position="451"/>
        <end position="461"/>
    </location>
</feature>
<dbReference type="VEuPathDB" id="VectorBase:RSAN_056013"/>
<name>A0A9D4SXZ3_RHISA</name>
<keyword evidence="6" id="KW-0808">Transferase</keyword>
<protein>
    <recommendedName>
        <fullName evidence="3">non-specific serine/threonine protein kinase</fullName>
        <ecNumber evidence="3">2.7.11.1</ecNumber>
    </recommendedName>
</protein>
<dbReference type="EMBL" id="JABSTV010001250">
    <property type="protein sequence ID" value="KAH7956183.1"/>
    <property type="molecule type" value="Genomic_DNA"/>
</dbReference>